<accession>A0A068Z3Z2</accession>
<dbReference type="Proteomes" id="UP000324392">
    <property type="component" value="Chromosome"/>
</dbReference>
<dbReference type="AlphaFoldDB" id="A0A068Z3Z2"/>
<dbReference type="Pfam" id="PF06062">
    <property type="entry name" value="UPF0231"/>
    <property type="match status" value="1"/>
</dbReference>
<reference evidence="4" key="2">
    <citation type="submission" date="2014-06" db="EMBL/GenBank/DDBJ databases">
        <authorList>
            <person name="Foray V.V."/>
        </authorList>
    </citation>
    <scope>NUCLEOTIDE SEQUENCE</scope>
    <source>
        <strain evidence="4">CWBI-2.3</strain>
    </source>
</reference>
<sequence>MDYEFLRDVTGQVIVRFSMGHEAMGHWINEELNGDFNLLDRIEDAAVAVKGSECPWLLAGHEYTLLMDSEEVMICANQLAFAGDEMEEGMNYYDQESRACCGIEDFLLVLKNYRSFIVKYSA</sequence>
<evidence type="ECO:0000313" key="6">
    <source>
        <dbReference type="Proteomes" id="UP000324392"/>
    </source>
</evidence>
<reference evidence="4" key="4">
    <citation type="submission" date="2020-04" db="EMBL/GenBank/DDBJ databases">
        <title>Genomic Insight into Nascent Stage of Mutualistic Insect Bacterial Symbioses through the Bacterial Symbiont Serratia symbiotica.</title>
        <authorList>
            <person name="Renoz F."/>
            <person name="Foray V."/>
            <person name="Ambroise J."/>
            <person name="Baa-Puyoulet P."/>
            <person name="Bearzatto B."/>
            <person name="Mendez G.L."/>
            <person name="Vanderpoorten A."/>
            <person name="Mahillon J."/>
            <person name="Gala J.-L."/>
            <person name="Calevro F."/>
            <person name="Hance T."/>
        </authorList>
    </citation>
    <scope>NUCLEOTIDE SEQUENCE</scope>
    <source>
        <strain evidence="4">CWBI-2.3</strain>
    </source>
</reference>
<comment type="similarity">
    <text evidence="1 2">Belongs to the UPF0231 family.</text>
</comment>
<protein>
    <recommendedName>
        <fullName evidence="2">UPF0231 protein SSYIS1_29560</fullName>
    </recommendedName>
</protein>
<dbReference type="RefSeq" id="WP_006709432.1">
    <property type="nucleotide sequence ID" value="NZ_AP019531.1"/>
</dbReference>
<dbReference type="NCBIfam" id="NF003576">
    <property type="entry name" value="PRK05248.1-3"/>
    <property type="match status" value="1"/>
</dbReference>
<dbReference type="PIRSF" id="PIRSF006287">
    <property type="entry name" value="UCP006287"/>
    <property type="match status" value="1"/>
</dbReference>
<dbReference type="HAMAP" id="MF_01053">
    <property type="entry name" value="UPF0231"/>
    <property type="match status" value="1"/>
</dbReference>
<dbReference type="Proteomes" id="UP000042738">
    <property type="component" value="Chromosome"/>
</dbReference>
<proteinExistence type="inferred from homology"/>
<reference evidence="4 5" key="1">
    <citation type="journal article" date="2014" name="Genome Announc.">
        <title>Whole-Genome Sequence of Serratia symbiotica Strain CWBI-2.3T, a Free-Living Symbiont of the Black Bean Aphid Aphis fabae.</title>
        <authorList>
            <person name="Foray V."/>
            <person name="Grigorescu A.S."/>
            <person name="Sabri A."/>
            <person name="Haubruge E."/>
            <person name="Lognay G."/>
            <person name="Francis F."/>
            <person name="Fauconnier M.L."/>
            <person name="Hance T."/>
            <person name="Thonart P."/>
        </authorList>
    </citation>
    <scope>NUCLEOTIDE SEQUENCE [LARGE SCALE GENOMIC DNA]</scope>
    <source>
        <strain evidence="4">CWBI-2.3</strain>
    </source>
</reference>
<evidence type="ECO:0000313" key="4">
    <source>
        <dbReference type="EMBL" id="QLH62156.1"/>
    </source>
</evidence>
<name>A0A068Z3Z2_9GAMM</name>
<reference evidence="3 6" key="3">
    <citation type="submission" date="2019-03" db="EMBL/GenBank/DDBJ databases">
        <title>The genome sequence of Candidatus Serratia symbiotica strain IS.</title>
        <authorList>
            <person name="Nikoh N."/>
            <person name="Koga R."/>
            <person name="Oshima K."/>
            <person name="Hattori M."/>
            <person name="Fukatsu T."/>
        </authorList>
    </citation>
    <scope>NUCLEOTIDE SEQUENCE [LARGE SCALE GENOMIC DNA]</scope>
    <source>
        <strain evidence="3 6">IS</strain>
    </source>
</reference>
<organism evidence="4 5">
    <name type="scientific">Serratia symbiotica</name>
    <dbReference type="NCBI Taxonomy" id="138074"/>
    <lineage>
        <taxon>Bacteria</taxon>
        <taxon>Pseudomonadati</taxon>
        <taxon>Pseudomonadota</taxon>
        <taxon>Gammaproteobacteria</taxon>
        <taxon>Enterobacterales</taxon>
        <taxon>Yersiniaceae</taxon>
        <taxon>Serratia</taxon>
    </lineage>
</organism>
<evidence type="ECO:0000313" key="5">
    <source>
        <dbReference type="Proteomes" id="UP000042738"/>
    </source>
</evidence>
<evidence type="ECO:0000256" key="2">
    <source>
        <dbReference type="HAMAP-Rule" id="MF_01053"/>
    </source>
</evidence>
<dbReference type="STRING" id="138074.SYMBAF_100213"/>
<gene>
    <name evidence="3" type="primary">yacL</name>
    <name evidence="3" type="ORF">SSYIS1_29560</name>
    <name evidence="4" type="ORF">SYMBAF_03210</name>
</gene>
<dbReference type="InterPro" id="IPR008249">
    <property type="entry name" value="UPF0231"/>
</dbReference>
<dbReference type="GeneID" id="93735532"/>
<dbReference type="EMBL" id="AP019531">
    <property type="protein sequence ID" value="BBI92973.1"/>
    <property type="molecule type" value="Genomic_DNA"/>
</dbReference>
<dbReference type="EMBL" id="CP050855">
    <property type="protein sequence ID" value="QLH62156.1"/>
    <property type="molecule type" value="Genomic_DNA"/>
</dbReference>
<evidence type="ECO:0000256" key="1">
    <source>
        <dbReference type="ARBA" id="ARBA00005367"/>
    </source>
</evidence>
<evidence type="ECO:0000313" key="3">
    <source>
        <dbReference type="EMBL" id="BBI92973.1"/>
    </source>
</evidence>